<name>A0ABD0X262_UMBPY</name>
<feature type="region of interest" description="Disordered" evidence="1">
    <location>
        <begin position="72"/>
        <end position="111"/>
    </location>
</feature>
<accession>A0ABD0X262</accession>
<sequence>MPFLHIALPPPLEFRDTAMAITGPPAEWLDDVVQQLTAKLRGSAAAAELRGSASAGTADLRGSATTAELWRSAGVARPPESAAEQWGPSAAGSGRKAWLPRPPADPPPGPYPVILGIVQVDIS</sequence>
<dbReference type="EMBL" id="JAGEUA010000003">
    <property type="protein sequence ID" value="KAL0993408.1"/>
    <property type="molecule type" value="Genomic_DNA"/>
</dbReference>
<feature type="compositionally biased region" description="Pro residues" evidence="1">
    <location>
        <begin position="100"/>
        <end position="111"/>
    </location>
</feature>
<protein>
    <submittedName>
        <fullName evidence="2">Uncharacterized protein</fullName>
    </submittedName>
</protein>
<reference evidence="2 3" key="1">
    <citation type="submission" date="2024-06" db="EMBL/GenBank/DDBJ databases">
        <authorList>
            <person name="Pan Q."/>
            <person name="Wen M."/>
            <person name="Jouanno E."/>
            <person name="Zahm M."/>
            <person name="Klopp C."/>
            <person name="Cabau C."/>
            <person name="Louis A."/>
            <person name="Berthelot C."/>
            <person name="Parey E."/>
            <person name="Roest Crollius H."/>
            <person name="Montfort J."/>
            <person name="Robinson-Rechavi M."/>
            <person name="Bouchez O."/>
            <person name="Lampietro C."/>
            <person name="Lopez Roques C."/>
            <person name="Donnadieu C."/>
            <person name="Postlethwait J."/>
            <person name="Bobe J."/>
            <person name="Verreycken H."/>
            <person name="Guiguen Y."/>
        </authorList>
    </citation>
    <scope>NUCLEOTIDE SEQUENCE [LARGE SCALE GENOMIC DNA]</scope>
    <source>
        <strain evidence="2">Up_M1</strain>
        <tissue evidence="2">Testis</tissue>
    </source>
</reference>
<organism evidence="2 3">
    <name type="scientific">Umbra pygmaea</name>
    <name type="common">Eastern mudminnow</name>
    <dbReference type="NCBI Taxonomy" id="75934"/>
    <lineage>
        <taxon>Eukaryota</taxon>
        <taxon>Metazoa</taxon>
        <taxon>Chordata</taxon>
        <taxon>Craniata</taxon>
        <taxon>Vertebrata</taxon>
        <taxon>Euteleostomi</taxon>
        <taxon>Actinopterygii</taxon>
        <taxon>Neopterygii</taxon>
        <taxon>Teleostei</taxon>
        <taxon>Protacanthopterygii</taxon>
        <taxon>Esociformes</taxon>
        <taxon>Umbridae</taxon>
        <taxon>Umbra</taxon>
    </lineage>
</organism>
<dbReference type="Proteomes" id="UP001557470">
    <property type="component" value="Unassembled WGS sequence"/>
</dbReference>
<evidence type="ECO:0000313" key="3">
    <source>
        <dbReference type="Proteomes" id="UP001557470"/>
    </source>
</evidence>
<evidence type="ECO:0000313" key="2">
    <source>
        <dbReference type="EMBL" id="KAL0993408.1"/>
    </source>
</evidence>
<keyword evidence="3" id="KW-1185">Reference proteome</keyword>
<comment type="caution">
    <text evidence="2">The sequence shown here is derived from an EMBL/GenBank/DDBJ whole genome shotgun (WGS) entry which is preliminary data.</text>
</comment>
<gene>
    <name evidence="2" type="ORF">UPYG_G00107420</name>
</gene>
<evidence type="ECO:0000256" key="1">
    <source>
        <dbReference type="SAM" id="MobiDB-lite"/>
    </source>
</evidence>
<dbReference type="AlphaFoldDB" id="A0ABD0X262"/>
<proteinExistence type="predicted"/>